<dbReference type="GO" id="GO:0005829">
    <property type="term" value="C:cytosol"/>
    <property type="evidence" value="ECO:0007669"/>
    <property type="project" value="TreeGrafter"/>
</dbReference>
<reference evidence="8" key="2">
    <citation type="journal article" date="2021" name="PeerJ">
        <title>Extensive microbial diversity within the chicken gut microbiome revealed by metagenomics and culture.</title>
        <authorList>
            <person name="Gilroy R."/>
            <person name="Ravi A."/>
            <person name="Getino M."/>
            <person name="Pursley I."/>
            <person name="Horton D.L."/>
            <person name="Alikhan N.F."/>
            <person name="Baker D."/>
            <person name="Gharbi K."/>
            <person name="Hall N."/>
            <person name="Watson M."/>
            <person name="Adriaenssens E.M."/>
            <person name="Foster-Nyarko E."/>
            <person name="Jarju S."/>
            <person name="Secka A."/>
            <person name="Antonio M."/>
            <person name="Oren A."/>
            <person name="Chaudhuri R.R."/>
            <person name="La Ragione R."/>
            <person name="Hildebrand F."/>
            <person name="Pallen M.J."/>
        </authorList>
    </citation>
    <scope>NUCLEOTIDE SEQUENCE</scope>
    <source>
        <strain evidence="8">G3-3990</strain>
    </source>
</reference>
<dbReference type="PANTHER" id="PTHR20858">
    <property type="entry name" value="PHOSPHOMETHYLPYRIMIDINE KINASE"/>
    <property type="match status" value="1"/>
</dbReference>
<comment type="pathway">
    <text evidence="1">Cofactor biosynthesis; thiamine diphosphate biosynthesis.</text>
</comment>
<evidence type="ECO:0000256" key="6">
    <source>
        <dbReference type="ARBA" id="ARBA00022840"/>
    </source>
</evidence>
<dbReference type="InterPro" id="IPR013749">
    <property type="entry name" value="PM/HMP-P_kinase-1"/>
</dbReference>
<evidence type="ECO:0000256" key="5">
    <source>
        <dbReference type="ARBA" id="ARBA00022777"/>
    </source>
</evidence>
<dbReference type="GO" id="GO:0005524">
    <property type="term" value="F:ATP binding"/>
    <property type="evidence" value="ECO:0007669"/>
    <property type="project" value="UniProtKB-KW"/>
</dbReference>
<name>A0A9D9N3M9_9BACT</name>
<dbReference type="GO" id="GO:0008902">
    <property type="term" value="F:hydroxymethylpyrimidine kinase activity"/>
    <property type="evidence" value="ECO:0007669"/>
    <property type="project" value="UniProtKB-EC"/>
</dbReference>
<evidence type="ECO:0000313" key="9">
    <source>
        <dbReference type="Proteomes" id="UP000823641"/>
    </source>
</evidence>
<dbReference type="CDD" id="cd01169">
    <property type="entry name" value="HMPP_kinase"/>
    <property type="match status" value="1"/>
</dbReference>
<dbReference type="NCBIfam" id="TIGR00097">
    <property type="entry name" value="HMP-P_kinase"/>
    <property type="match status" value="1"/>
</dbReference>
<evidence type="ECO:0000256" key="4">
    <source>
        <dbReference type="ARBA" id="ARBA00022741"/>
    </source>
</evidence>
<reference evidence="8" key="1">
    <citation type="submission" date="2020-10" db="EMBL/GenBank/DDBJ databases">
        <authorList>
            <person name="Gilroy R."/>
        </authorList>
    </citation>
    <scope>NUCLEOTIDE SEQUENCE</scope>
    <source>
        <strain evidence="8">G3-3990</strain>
    </source>
</reference>
<dbReference type="PANTHER" id="PTHR20858:SF17">
    <property type="entry name" value="HYDROXYMETHYLPYRIMIDINE_PHOSPHOMETHYLPYRIMIDINE KINASE THI20-RELATED"/>
    <property type="match status" value="1"/>
</dbReference>
<protein>
    <recommendedName>
        <fullName evidence="2">hydroxymethylpyrimidine kinase</fullName>
        <ecNumber evidence="2">2.7.1.49</ecNumber>
    </recommendedName>
</protein>
<keyword evidence="5 8" id="KW-0418">Kinase</keyword>
<dbReference type="SUPFAM" id="SSF53613">
    <property type="entry name" value="Ribokinase-like"/>
    <property type="match status" value="1"/>
</dbReference>
<proteinExistence type="predicted"/>
<dbReference type="EC" id="2.7.1.49" evidence="2"/>
<dbReference type="AlphaFoldDB" id="A0A9D9N3M9"/>
<sequence>MKRYVIALSVAGSDPSGGAGIQADLKTFSALGVYGAAAITAVTVQNTMGVKYVHALPPQVVYDQIVAVMEDLQPDAVKLGMVNDVATLEAIVEALTAFPPKCLVVDPIILSSNGKMLMTPEALTLMKKRLFPITNLLTPNLPETATLVGSALDALIDVKEAADKILSCGVGAVLVKGGHANGDCKKDRLFYKTDDGVLLREFSAPAVMSRNTHGTGCTLSSAITAYMACGKGLVAAVDEAKRYISKALATGADLIVGKGTGPLNHFFEPRKAIIEDKEP</sequence>
<comment type="caution">
    <text evidence="8">The sequence shown here is derived from an EMBL/GenBank/DDBJ whole genome shotgun (WGS) entry which is preliminary data.</text>
</comment>
<evidence type="ECO:0000256" key="3">
    <source>
        <dbReference type="ARBA" id="ARBA00022679"/>
    </source>
</evidence>
<keyword evidence="4" id="KW-0547">Nucleotide-binding</keyword>
<organism evidence="8 9">
    <name type="scientific">Candidatus Gallipaludibacter merdavium</name>
    <dbReference type="NCBI Taxonomy" id="2840839"/>
    <lineage>
        <taxon>Bacteria</taxon>
        <taxon>Pseudomonadati</taxon>
        <taxon>Bacteroidota</taxon>
        <taxon>Bacteroidia</taxon>
        <taxon>Bacteroidales</taxon>
        <taxon>Candidatus Gallipaludibacter</taxon>
    </lineage>
</organism>
<gene>
    <name evidence="8" type="primary">thiD</name>
    <name evidence="8" type="ORF">IAA73_01610</name>
</gene>
<dbReference type="EMBL" id="JADIMG010000011">
    <property type="protein sequence ID" value="MBO8459020.1"/>
    <property type="molecule type" value="Genomic_DNA"/>
</dbReference>
<dbReference type="Gene3D" id="3.40.1190.20">
    <property type="match status" value="1"/>
</dbReference>
<dbReference type="FunFam" id="3.40.1190.20:FF:000003">
    <property type="entry name" value="Phosphomethylpyrimidine kinase ThiD"/>
    <property type="match status" value="1"/>
</dbReference>
<evidence type="ECO:0000256" key="2">
    <source>
        <dbReference type="ARBA" id="ARBA00012135"/>
    </source>
</evidence>
<feature type="domain" description="Pyridoxamine kinase/Phosphomethylpyrimidine kinase" evidence="7">
    <location>
        <begin position="14"/>
        <end position="264"/>
    </location>
</feature>
<dbReference type="GO" id="GO:0009228">
    <property type="term" value="P:thiamine biosynthetic process"/>
    <property type="evidence" value="ECO:0007669"/>
    <property type="project" value="InterPro"/>
</dbReference>
<evidence type="ECO:0000259" key="7">
    <source>
        <dbReference type="Pfam" id="PF08543"/>
    </source>
</evidence>
<dbReference type="GO" id="GO:0008972">
    <property type="term" value="F:phosphomethylpyrimidine kinase activity"/>
    <property type="evidence" value="ECO:0007669"/>
    <property type="project" value="InterPro"/>
</dbReference>
<accession>A0A9D9N3M9</accession>
<evidence type="ECO:0000313" key="8">
    <source>
        <dbReference type="EMBL" id="MBO8459020.1"/>
    </source>
</evidence>
<dbReference type="Pfam" id="PF08543">
    <property type="entry name" value="Phos_pyr_kin"/>
    <property type="match status" value="1"/>
</dbReference>
<keyword evidence="6" id="KW-0067">ATP-binding</keyword>
<dbReference type="InterPro" id="IPR004399">
    <property type="entry name" value="HMP/HMP-P_kinase_dom"/>
</dbReference>
<evidence type="ECO:0000256" key="1">
    <source>
        <dbReference type="ARBA" id="ARBA00004948"/>
    </source>
</evidence>
<keyword evidence="3 8" id="KW-0808">Transferase</keyword>
<dbReference type="Proteomes" id="UP000823641">
    <property type="component" value="Unassembled WGS sequence"/>
</dbReference>
<dbReference type="InterPro" id="IPR029056">
    <property type="entry name" value="Ribokinase-like"/>
</dbReference>